<protein>
    <submittedName>
        <fullName evidence="1">Uncharacterized protein</fullName>
    </submittedName>
</protein>
<evidence type="ECO:0000313" key="2">
    <source>
        <dbReference type="Proteomes" id="UP001164250"/>
    </source>
</evidence>
<comment type="caution">
    <text evidence="1">The sequence shown here is derived from an EMBL/GenBank/DDBJ whole genome shotgun (WGS) entry which is preliminary data.</text>
</comment>
<keyword evidence="2" id="KW-1185">Reference proteome</keyword>
<accession>A0ACC1AAI2</accession>
<proteinExistence type="predicted"/>
<evidence type="ECO:0000313" key="1">
    <source>
        <dbReference type="EMBL" id="KAJ0083265.1"/>
    </source>
</evidence>
<dbReference type="EMBL" id="CM047907">
    <property type="protein sequence ID" value="KAJ0083265.1"/>
    <property type="molecule type" value="Genomic_DNA"/>
</dbReference>
<reference evidence="2" key="1">
    <citation type="journal article" date="2023" name="G3 (Bethesda)">
        <title>Genome assembly and association tests identify interacting loci associated with vigor, precocity, and sex in interspecific pistachio rootstocks.</title>
        <authorList>
            <person name="Palmer W."/>
            <person name="Jacygrad E."/>
            <person name="Sagayaradj S."/>
            <person name="Cavanaugh K."/>
            <person name="Han R."/>
            <person name="Bertier L."/>
            <person name="Beede B."/>
            <person name="Kafkas S."/>
            <person name="Golino D."/>
            <person name="Preece J."/>
            <person name="Michelmore R."/>
        </authorList>
    </citation>
    <scope>NUCLEOTIDE SEQUENCE [LARGE SCALE GENOMIC DNA]</scope>
</reference>
<name>A0ACC1AAI2_9ROSI</name>
<sequence>MRRLRDNRGRFIKRPEIELPSPSSSDSESSPRINDSAHPNEDLRNFNNMANDNDENVVRTLKDYLQPSRTATPSCIMFPPNVQLPEFKPGMIQLLPTFHGLENANPYVHIREFEEVVATFQNGADTIDTVKLRFFPFSLKAHKTNNLKRQISNFAQKESETFYQVWERYKDLLNFCPHHGFESWRVVSYFYYGLLSRERQFVETMCNGDFLHKDPDVAIEFLDDLSEKAHTWTGPNAVESTRRNQTTGIYHLREEDNLKARLEVLTKEIEVLKSKDVRAPGPVARIESHEPCFMCNGVDHIPRDCPTYFELREMKEECNTLGMPFRKTYSPYSNTFNPSWKNHPNFSWRTNTQPPTQSNTQWRPEPISSNAPQSLPLEDVFKSFIQAHAQNVEQQGKINQRLLEEQQGVKEEQKVIKSQLTNLTNLLTVQEQGCFPSQPQPNPRGQHMAQTSNVDNQNVKEVNAMITRSCKEIDGSTPPSNLIPNTMSNKAEAPKDQDAPSDSIPLSQR</sequence>
<organism evidence="1 2">
    <name type="scientific">Pistacia atlantica</name>
    <dbReference type="NCBI Taxonomy" id="434234"/>
    <lineage>
        <taxon>Eukaryota</taxon>
        <taxon>Viridiplantae</taxon>
        <taxon>Streptophyta</taxon>
        <taxon>Embryophyta</taxon>
        <taxon>Tracheophyta</taxon>
        <taxon>Spermatophyta</taxon>
        <taxon>Magnoliopsida</taxon>
        <taxon>eudicotyledons</taxon>
        <taxon>Gunneridae</taxon>
        <taxon>Pentapetalae</taxon>
        <taxon>rosids</taxon>
        <taxon>malvids</taxon>
        <taxon>Sapindales</taxon>
        <taxon>Anacardiaceae</taxon>
        <taxon>Pistacia</taxon>
    </lineage>
</organism>
<gene>
    <name evidence="1" type="ORF">Patl1_29972</name>
</gene>
<dbReference type="Proteomes" id="UP001164250">
    <property type="component" value="Chromosome 11"/>
</dbReference>